<organism evidence="1 2">
    <name type="scientific">Dactylosporangium sucinum</name>
    <dbReference type="NCBI Taxonomy" id="1424081"/>
    <lineage>
        <taxon>Bacteria</taxon>
        <taxon>Bacillati</taxon>
        <taxon>Actinomycetota</taxon>
        <taxon>Actinomycetes</taxon>
        <taxon>Micromonosporales</taxon>
        <taxon>Micromonosporaceae</taxon>
        <taxon>Dactylosporangium</taxon>
    </lineage>
</organism>
<sequence length="125" mass="13958">MKYVTAVQQSTDFLRQPGLDDLADRVAIELLLRAWPRFATTDPGWDLTAIDLLSVRDTLYPDRLPVVLTIDGAIPDAARPAVRQLVLELAERYERAARAEHVDHTRRLQYAAAARDVLRAAGAIP</sequence>
<dbReference type="EMBL" id="BMPI01000106">
    <property type="protein sequence ID" value="GGM86300.1"/>
    <property type="molecule type" value="Genomic_DNA"/>
</dbReference>
<gene>
    <name evidence="1" type="ORF">GCM10007977_105260</name>
</gene>
<keyword evidence="2" id="KW-1185">Reference proteome</keyword>
<dbReference type="AlphaFoldDB" id="A0A917UFU0"/>
<protein>
    <submittedName>
        <fullName evidence="1">Uncharacterized protein</fullName>
    </submittedName>
</protein>
<name>A0A917UFU0_9ACTN</name>
<comment type="caution">
    <text evidence="1">The sequence shown here is derived from an EMBL/GenBank/DDBJ whole genome shotgun (WGS) entry which is preliminary data.</text>
</comment>
<reference evidence="1" key="1">
    <citation type="journal article" date="2014" name="Int. J. Syst. Evol. Microbiol.">
        <title>Complete genome sequence of Corynebacterium casei LMG S-19264T (=DSM 44701T), isolated from a smear-ripened cheese.</title>
        <authorList>
            <consortium name="US DOE Joint Genome Institute (JGI-PGF)"/>
            <person name="Walter F."/>
            <person name="Albersmeier A."/>
            <person name="Kalinowski J."/>
            <person name="Ruckert C."/>
        </authorList>
    </citation>
    <scope>NUCLEOTIDE SEQUENCE</scope>
    <source>
        <strain evidence="1">JCM 19831</strain>
    </source>
</reference>
<dbReference type="RefSeq" id="WP_190257666.1">
    <property type="nucleotide sequence ID" value="NZ_BMPI01000106.1"/>
</dbReference>
<dbReference type="Proteomes" id="UP000642070">
    <property type="component" value="Unassembled WGS sequence"/>
</dbReference>
<reference evidence="1" key="2">
    <citation type="submission" date="2020-09" db="EMBL/GenBank/DDBJ databases">
        <authorList>
            <person name="Sun Q."/>
            <person name="Ohkuma M."/>
        </authorList>
    </citation>
    <scope>NUCLEOTIDE SEQUENCE</scope>
    <source>
        <strain evidence="1">JCM 19831</strain>
    </source>
</reference>
<evidence type="ECO:0000313" key="1">
    <source>
        <dbReference type="EMBL" id="GGM86300.1"/>
    </source>
</evidence>
<accession>A0A917UFU0</accession>
<proteinExistence type="predicted"/>
<evidence type="ECO:0000313" key="2">
    <source>
        <dbReference type="Proteomes" id="UP000642070"/>
    </source>
</evidence>